<dbReference type="EMBL" id="BAAAEW010000025">
    <property type="protein sequence ID" value="GAA0758045.1"/>
    <property type="molecule type" value="Genomic_DNA"/>
</dbReference>
<dbReference type="InterPro" id="IPR000917">
    <property type="entry name" value="Sulfatase_N"/>
</dbReference>
<keyword evidence="5" id="KW-1185">Reference proteome</keyword>
<dbReference type="Proteomes" id="UP001500279">
    <property type="component" value="Unassembled WGS sequence"/>
</dbReference>
<sequence>MKTVFLLFDSLNYLALEAFGGTEVASPNSRRLAERGIRFDKHFAGSLPCMPARRDLHTGRLSFLHRSWGPLEPFDASMASILREGGVYTHLISDHYHYFEEGGATYHTQYSTFDFIRGQESDQWKAMVQPPLERFREQYHAVQTRFTEDDRYLPNLVNREFIKDERDYPIAGCFDSAFEFLDRNRTSENWMLHLECFDPHEPFTAPARYREHYPTRYAGPILDWPKYDRLRETQEEVAELRANYAALVTMCDAYLGRLLDYFDKHDLWRDTALVLTTDHGFLLGEHDWWAKNRSPMFNEIAHLPLIVYHPDYAHKGGTRVSALTQTTDLMPTLLDFHGQAAPSTALGRSLRHVMEGDTQHHDAVLYGMFGAATNITDGRYTYFRYPSDMRKQDLFEYTLMPTHLRGFFSAACLQQAELVQPFSFTREIPVLKVPARRLPDGQVNPMGTYEDCTTVLFDLARDPGQLHPVQDSQVEARLMSTIAEKLTELDAPEEAFSRIGLKPPRRPS</sequence>
<evidence type="ECO:0000259" key="3">
    <source>
        <dbReference type="Pfam" id="PF00884"/>
    </source>
</evidence>
<keyword evidence="1" id="KW-0479">Metal-binding</keyword>
<gene>
    <name evidence="4" type="ORF">GCM10009107_38160</name>
</gene>
<evidence type="ECO:0000256" key="1">
    <source>
        <dbReference type="ARBA" id="ARBA00022723"/>
    </source>
</evidence>
<protein>
    <submittedName>
        <fullName evidence="4">Sulfatase</fullName>
    </submittedName>
</protein>
<dbReference type="CDD" id="cd16148">
    <property type="entry name" value="sulfatase_like"/>
    <property type="match status" value="1"/>
</dbReference>
<name>A0ABN1K8D0_9BURK</name>
<proteinExistence type="predicted"/>
<organism evidence="4 5">
    <name type="scientific">Ideonella azotifigens</name>
    <dbReference type="NCBI Taxonomy" id="513160"/>
    <lineage>
        <taxon>Bacteria</taxon>
        <taxon>Pseudomonadati</taxon>
        <taxon>Pseudomonadota</taxon>
        <taxon>Betaproteobacteria</taxon>
        <taxon>Burkholderiales</taxon>
        <taxon>Sphaerotilaceae</taxon>
        <taxon>Ideonella</taxon>
    </lineage>
</organism>
<feature type="domain" description="Sulfatase N-terminal" evidence="3">
    <location>
        <begin position="3"/>
        <end position="335"/>
    </location>
</feature>
<dbReference type="RefSeq" id="WP_141284761.1">
    <property type="nucleotide sequence ID" value="NZ_BAAAEW010000025.1"/>
</dbReference>
<evidence type="ECO:0000313" key="4">
    <source>
        <dbReference type="EMBL" id="GAA0758045.1"/>
    </source>
</evidence>
<keyword evidence="2" id="KW-0378">Hydrolase</keyword>
<evidence type="ECO:0000256" key="2">
    <source>
        <dbReference type="ARBA" id="ARBA00022801"/>
    </source>
</evidence>
<reference evidence="5" key="1">
    <citation type="journal article" date="2019" name="Int. J. Syst. Evol. Microbiol.">
        <title>The Global Catalogue of Microorganisms (GCM) 10K type strain sequencing project: providing services to taxonomists for standard genome sequencing and annotation.</title>
        <authorList>
            <consortium name="The Broad Institute Genomics Platform"/>
            <consortium name="The Broad Institute Genome Sequencing Center for Infectious Disease"/>
            <person name="Wu L."/>
            <person name="Ma J."/>
        </authorList>
    </citation>
    <scope>NUCLEOTIDE SEQUENCE [LARGE SCALE GENOMIC DNA]</scope>
    <source>
        <strain evidence="5">JCM 15503</strain>
    </source>
</reference>
<comment type="caution">
    <text evidence="4">The sequence shown here is derived from an EMBL/GenBank/DDBJ whole genome shotgun (WGS) entry which is preliminary data.</text>
</comment>
<dbReference type="PANTHER" id="PTHR45953">
    <property type="entry name" value="IDURONATE 2-SULFATASE"/>
    <property type="match status" value="1"/>
</dbReference>
<dbReference type="InterPro" id="IPR017850">
    <property type="entry name" value="Alkaline_phosphatase_core_sf"/>
</dbReference>
<dbReference type="Gene3D" id="3.40.720.10">
    <property type="entry name" value="Alkaline Phosphatase, subunit A"/>
    <property type="match status" value="1"/>
</dbReference>
<accession>A0ABN1K8D0</accession>
<dbReference type="Pfam" id="PF00884">
    <property type="entry name" value="Sulfatase"/>
    <property type="match status" value="1"/>
</dbReference>
<dbReference type="SUPFAM" id="SSF53649">
    <property type="entry name" value="Alkaline phosphatase-like"/>
    <property type="match status" value="1"/>
</dbReference>
<evidence type="ECO:0000313" key="5">
    <source>
        <dbReference type="Proteomes" id="UP001500279"/>
    </source>
</evidence>
<dbReference type="PANTHER" id="PTHR45953:SF1">
    <property type="entry name" value="IDURONATE 2-SULFATASE"/>
    <property type="match status" value="1"/>
</dbReference>